<evidence type="ECO:0000256" key="2">
    <source>
        <dbReference type="ARBA" id="ARBA00022473"/>
    </source>
</evidence>
<dbReference type="FunFam" id="1.20.58.2220:FF:000003">
    <property type="entry name" value="protein diaphanous homolog 1 isoform X2"/>
    <property type="match status" value="1"/>
</dbReference>
<evidence type="ECO:0000256" key="6">
    <source>
        <dbReference type="ARBA" id="ARBA00023054"/>
    </source>
</evidence>
<dbReference type="GO" id="GO:0030041">
    <property type="term" value="P:actin filament polymerization"/>
    <property type="evidence" value="ECO:0007669"/>
    <property type="project" value="TreeGrafter"/>
</dbReference>
<dbReference type="Gene3D" id="1.25.10.10">
    <property type="entry name" value="Leucine-rich Repeat Variant"/>
    <property type="match status" value="1"/>
</dbReference>
<feature type="domain" description="FH2" evidence="13">
    <location>
        <begin position="862"/>
        <end position="1262"/>
    </location>
</feature>
<sequence length="1335" mass="150940">MEQPGAAASGAGGGSEEPGGGRSNKRSTGNRAANEEETKNKPKLNIQIKTLADDVRDRITSFRKSTVKKEKPFIQHPIDSQVAMSEFPAAQPLYDERSLNLSEKEVLDLFEKMMEDMNLNEERKAPLRNKDFTTKREMVVQYISATAKSGGLKNSKHECTLSSQEYVHELRSGISDEKLLNCLESLRVSLTSNPVRKNGIQSYGSTFAVGGTIGSNDRPSQDGAAPPRSRVRTQNIILCCVNQLLTCALVDNGVKIREIEVSQVSIMGIIRSAESASNYIIYRIDNMTTAPIEVYQWLRRNEGKKGIALPVGVDVKVIGILKYFKDVKGVEVLNIRVLEDMNEFTTHIVETVNAHMMLDKACQTASRPSAPVVPSKTDDVQVYAKYHHKEVLPREEMVMDILTGLFVVFSSKQIKTVLDGLIGGRKVSADPVVVQRSFYLRCVAGIHGSTNFSDPVRQGPMLSLGEGLAALWLVAVFPRKFGLQRILGDERSLLLLARAIDPKQPNMMTEIVKILSAICIVGEENILDKLLGAITTAAERNNRERFSPIVEGLENHEALQLQVACMQFINALVTSPYELDFRIHLRNEFLRSGLKTMLPDLKEKENDELDIQLKVFDENKEDDLTELSHRLNDIRAEMDDMNEVYHLLYNMLKDTAAENYLLSILQHFLLIRNDYYIRPQYYKIIEECVSQIVLHCSGMDPDFKYRQRLDIDFTHLIDSCVNKAKVEESEQKAAEFSKKFDEEFTARQEAQAELQKREEKIKELETEIQQLRTQGHGLSGSSGIPGPPPGPGGGLSPPPPPPPAPSLPGGALPPPPPPLPGMTGIPPPPPPPPLFGAPVPPFPPGIPPPPGAPLDLPYGMKQKKIYKPEVPMKRINWSKIEPKELSENCFWLKVKEDKFENPDLFAKLALNFATQIKVPKNVEASEEKKTLPAKKKVKELRILDPKTAQNLSIFLGSYRMPYEDIKNIILEVNEDMLSEALIQNLVKHLPEQKVLCELAQLRNEYHDLSEPEQFGVVMSSVKMLQPRLNSILFKLTFEEHVNNIKPSIIAVTLACEELKKSESFNKLLELVLLVGNYMNSGSRNAQSLGFKINFLCKIRDTKSADQKTTLLHFIAEICEEKYRDILKFPEELEHVESASKVSAQILKNNLATMEQHIVHLEHDIKKFPETENRHDKFVEKMTSFTKSARDQYEKLFTMHNNMLKLYENLGEYFIFDSKTVSIEEFFGDISNFRTLFLEAVKENNKRKEMEEKTKRAKLAKEKAEQEKLERQKKKKQLIDINKEGDETGVMDNLLEALQSGAAFRDRRKRIPRNQDNSRVPLERSRSRHNGTISSK</sequence>
<dbReference type="CTD" id="1730"/>
<keyword evidence="5" id="KW-0896">Oogenesis</keyword>
<proteinExistence type="inferred from homology"/>
<keyword evidence="2" id="KW-0217">Developmental protein</keyword>
<dbReference type="SMART" id="SM00498">
    <property type="entry name" value="FH2"/>
    <property type="match status" value="1"/>
</dbReference>
<evidence type="ECO:0000313" key="14">
    <source>
        <dbReference type="Proteomes" id="UP000515131"/>
    </source>
</evidence>
<feature type="region of interest" description="Disordered" evidence="10">
    <location>
        <begin position="1"/>
        <end position="44"/>
    </location>
</feature>
<dbReference type="Proteomes" id="UP000515131">
    <property type="component" value="Unplaced"/>
</dbReference>
<dbReference type="PANTHER" id="PTHR45691:SF3">
    <property type="entry name" value="PROTEIN DIAPHANOUS HOMOLOG 2"/>
    <property type="match status" value="1"/>
</dbReference>
<dbReference type="KEGG" id="pcoo:112870724"/>
<keyword evidence="6 9" id="KW-0175">Coiled coil</keyword>
<dbReference type="InterPro" id="IPR014767">
    <property type="entry name" value="DAD_dom"/>
</dbReference>
<dbReference type="PANTHER" id="PTHR45691">
    <property type="entry name" value="PROTEIN DIAPHANOUS"/>
    <property type="match status" value="1"/>
</dbReference>
<feature type="compositionally biased region" description="Pro residues" evidence="10">
    <location>
        <begin position="785"/>
        <end position="852"/>
    </location>
</feature>
<dbReference type="Gene3D" id="1.10.238.150">
    <property type="entry name" value="Formin, FH3 diaphanous domain"/>
    <property type="match status" value="1"/>
</dbReference>
<dbReference type="InterPro" id="IPR051412">
    <property type="entry name" value="Formin_Homology_Diaphanous_sf"/>
</dbReference>
<dbReference type="CDD" id="cd04478">
    <property type="entry name" value="RPA2_DBD_D"/>
    <property type="match status" value="1"/>
</dbReference>
<dbReference type="Gene3D" id="1.20.58.630">
    <property type="match status" value="1"/>
</dbReference>
<evidence type="ECO:0000256" key="9">
    <source>
        <dbReference type="SAM" id="Coils"/>
    </source>
</evidence>
<feature type="compositionally biased region" description="Gly residues" evidence="10">
    <location>
        <begin position="10"/>
        <end position="22"/>
    </location>
</feature>
<dbReference type="InterPro" id="IPR014768">
    <property type="entry name" value="GBD/FH3_dom"/>
</dbReference>
<evidence type="ECO:0000256" key="10">
    <source>
        <dbReference type="SAM" id="MobiDB-lite"/>
    </source>
</evidence>
<dbReference type="Pfam" id="PF06367">
    <property type="entry name" value="Drf_FH3"/>
    <property type="match status" value="1"/>
</dbReference>
<dbReference type="SUPFAM" id="SSF50249">
    <property type="entry name" value="Nucleic acid-binding proteins"/>
    <property type="match status" value="1"/>
</dbReference>
<keyword evidence="14" id="KW-1185">Reference proteome</keyword>
<evidence type="ECO:0000256" key="4">
    <source>
        <dbReference type="ARBA" id="ARBA00022782"/>
    </source>
</evidence>
<dbReference type="PROSITE" id="PS51232">
    <property type="entry name" value="GBD_FH3"/>
    <property type="match status" value="1"/>
</dbReference>
<dbReference type="PROSITE" id="PS51231">
    <property type="entry name" value="DAD"/>
    <property type="match status" value="1"/>
</dbReference>
<dbReference type="GeneID" id="112870724"/>
<dbReference type="InterPro" id="IPR011989">
    <property type="entry name" value="ARM-like"/>
</dbReference>
<comment type="similarity">
    <text evidence="1">Belongs to the formin homology family. Diaphanous subfamily.</text>
</comment>
<dbReference type="InterPro" id="IPR015425">
    <property type="entry name" value="FH2_Formin"/>
</dbReference>
<dbReference type="SMART" id="SM01139">
    <property type="entry name" value="Drf_FH3"/>
    <property type="match status" value="1"/>
</dbReference>
<dbReference type="InterPro" id="IPR042201">
    <property type="entry name" value="FH2_Formin_sf"/>
</dbReference>
<dbReference type="PROSITE" id="PS51444">
    <property type="entry name" value="FH2"/>
    <property type="match status" value="1"/>
</dbReference>
<evidence type="ECO:0000256" key="3">
    <source>
        <dbReference type="ARBA" id="ARBA00022737"/>
    </source>
</evidence>
<dbReference type="InterPro" id="IPR044933">
    <property type="entry name" value="DIA_GBD_sf"/>
</dbReference>
<dbReference type="InterPro" id="IPR010472">
    <property type="entry name" value="FH3_dom"/>
</dbReference>
<dbReference type="Pfam" id="PF06371">
    <property type="entry name" value="Drf_GBD"/>
    <property type="match status" value="2"/>
</dbReference>
<dbReference type="Gene3D" id="1.20.58.2220">
    <property type="entry name" value="Formin, FH2 domain"/>
    <property type="match status" value="1"/>
</dbReference>
<evidence type="ECO:0000259" key="11">
    <source>
        <dbReference type="PROSITE" id="PS51231"/>
    </source>
</evidence>
<reference evidence="15" key="1">
    <citation type="submission" date="2025-08" db="UniProtKB">
        <authorList>
            <consortium name="RefSeq"/>
        </authorList>
    </citation>
    <scope>IDENTIFICATION</scope>
    <source>
        <tissue evidence="15">Blood</tissue>
    </source>
</reference>
<feature type="domain" description="DAD" evidence="11">
    <location>
        <begin position="1285"/>
        <end position="1315"/>
    </location>
</feature>
<evidence type="ECO:0000259" key="12">
    <source>
        <dbReference type="PROSITE" id="PS51232"/>
    </source>
</evidence>
<dbReference type="InterPro" id="IPR016024">
    <property type="entry name" value="ARM-type_fold"/>
</dbReference>
<dbReference type="FunFam" id="1.10.20.40:FF:000001">
    <property type="entry name" value="Diaphanous related formin 2"/>
    <property type="match status" value="1"/>
</dbReference>
<dbReference type="InterPro" id="IPR010473">
    <property type="entry name" value="GTPase-bd"/>
</dbReference>
<evidence type="ECO:0000313" key="15">
    <source>
        <dbReference type="RefSeq" id="XP_025789595.1"/>
    </source>
</evidence>
<dbReference type="FunFam" id="1.20.58.630:FF:000001">
    <property type="entry name" value="Diaphanous related formin 1"/>
    <property type="match status" value="1"/>
</dbReference>
<dbReference type="Gene3D" id="1.10.20.40">
    <property type="entry name" value="Formin, diaphanous GTPase-binding domain"/>
    <property type="match status" value="1"/>
</dbReference>
<feature type="region of interest" description="Disordered" evidence="10">
    <location>
        <begin position="1244"/>
        <end position="1276"/>
    </location>
</feature>
<dbReference type="SMART" id="SM01140">
    <property type="entry name" value="Drf_GBD"/>
    <property type="match status" value="1"/>
</dbReference>
<keyword evidence="3" id="KW-0677">Repeat</keyword>
<organism evidence="14 15">
    <name type="scientific">Puma concolor</name>
    <name type="common">Mountain lion</name>
    <name type="synonym">Felis concolor</name>
    <dbReference type="NCBI Taxonomy" id="9696"/>
    <lineage>
        <taxon>Eukaryota</taxon>
        <taxon>Metazoa</taxon>
        <taxon>Chordata</taxon>
        <taxon>Craniata</taxon>
        <taxon>Vertebrata</taxon>
        <taxon>Euteleostomi</taxon>
        <taxon>Mammalia</taxon>
        <taxon>Eutheria</taxon>
        <taxon>Laurasiatheria</taxon>
        <taxon>Carnivora</taxon>
        <taxon>Feliformia</taxon>
        <taxon>Felidae</taxon>
        <taxon>Felinae</taxon>
        <taxon>Puma</taxon>
    </lineage>
</organism>
<evidence type="ECO:0000256" key="1">
    <source>
        <dbReference type="ARBA" id="ARBA00008214"/>
    </source>
</evidence>
<dbReference type="Pfam" id="PF02181">
    <property type="entry name" value="FH2"/>
    <property type="match status" value="1"/>
</dbReference>
<accession>A0A6P6IN39</accession>
<dbReference type="GO" id="GO:0005884">
    <property type="term" value="C:actin filament"/>
    <property type="evidence" value="ECO:0007669"/>
    <property type="project" value="TreeGrafter"/>
</dbReference>
<feature type="region of interest" description="Disordered" evidence="10">
    <location>
        <begin position="772"/>
        <end position="854"/>
    </location>
</feature>
<dbReference type="SUPFAM" id="SSF101447">
    <property type="entry name" value="Formin homology 2 domain (FH2 domain)"/>
    <property type="match status" value="1"/>
</dbReference>
<feature type="region of interest" description="Disordered" evidence="10">
    <location>
        <begin position="1304"/>
        <end position="1335"/>
    </location>
</feature>
<dbReference type="GO" id="GO:0031267">
    <property type="term" value="F:small GTPase binding"/>
    <property type="evidence" value="ECO:0007669"/>
    <property type="project" value="InterPro"/>
</dbReference>
<name>A0A6P6IN39_PUMCO</name>
<evidence type="ECO:0000256" key="8">
    <source>
        <dbReference type="ARBA" id="ARBA00077584"/>
    </source>
</evidence>
<feature type="compositionally biased region" description="Basic and acidic residues" evidence="10">
    <location>
        <begin position="1244"/>
        <end position="1269"/>
    </location>
</feature>
<dbReference type="InterPro" id="IPR012340">
    <property type="entry name" value="NA-bd_OB-fold"/>
</dbReference>
<dbReference type="SUPFAM" id="SSF48371">
    <property type="entry name" value="ARM repeat"/>
    <property type="match status" value="2"/>
</dbReference>
<dbReference type="RefSeq" id="XP_025789595.1">
    <property type="nucleotide sequence ID" value="XM_025933810.1"/>
</dbReference>
<keyword evidence="4" id="KW-0221">Differentiation</keyword>
<dbReference type="Gene3D" id="2.40.50.140">
    <property type="entry name" value="Nucleic acid-binding proteins"/>
    <property type="match status" value="1"/>
</dbReference>
<dbReference type="GO" id="GO:0048477">
    <property type="term" value="P:oogenesis"/>
    <property type="evidence" value="ECO:0007669"/>
    <property type="project" value="UniProtKB-KW"/>
</dbReference>
<dbReference type="GO" id="GO:0003779">
    <property type="term" value="F:actin binding"/>
    <property type="evidence" value="ECO:0007669"/>
    <property type="project" value="InterPro"/>
</dbReference>
<evidence type="ECO:0000256" key="7">
    <source>
        <dbReference type="ARBA" id="ARBA00072127"/>
    </source>
</evidence>
<feature type="coiled-coil region" evidence="9">
    <location>
        <begin position="617"/>
        <end position="644"/>
    </location>
</feature>
<dbReference type="Gene3D" id="6.10.30.30">
    <property type="match status" value="1"/>
</dbReference>
<gene>
    <name evidence="15" type="primary">DIAPH2</name>
</gene>
<protein>
    <recommendedName>
        <fullName evidence="7">Protein diaphanous homolog 2</fullName>
    </recommendedName>
    <alternativeName>
        <fullName evidence="8">Diaphanous-related formin-2</fullName>
    </alternativeName>
</protein>
<dbReference type="FunFam" id="1.10.238.150:FF:000002">
    <property type="entry name" value="protein diaphanous homolog 2 isoform X2"/>
    <property type="match status" value="1"/>
</dbReference>
<feature type="domain" description="GBD/FH3" evidence="12">
    <location>
        <begin position="98"/>
        <end position="700"/>
    </location>
</feature>
<evidence type="ECO:0000256" key="5">
    <source>
        <dbReference type="ARBA" id="ARBA00022943"/>
    </source>
</evidence>
<evidence type="ECO:0000259" key="13">
    <source>
        <dbReference type="PROSITE" id="PS51444"/>
    </source>
</evidence>